<dbReference type="AlphaFoldDB" id="A0A4U1Z2A3"/>
<accession>A0A4U1Z2A3</accession>
<evidence type="ECO:0000256" key="1">
    <source>
        <dbReference type="SAM" id="Phobius"/>
    </source>
</evidence>
<evidence type="ECO:0000313" key="2">
    <source>
        <dbReference type="EMBL" id="TKF26327.1"/>
    </source>
</evidence>
<dbReference type="Proteomes" id="UP000305234">
    <property type="component" value="Unassembled WGS sequence"/>
</dbReference>
<organism evidence="2 3">
    <name type="scientific">Vibrio kanaloae</name>
    <dbReference type="NCBI Taxonomy" id="170673"/>
    <lineage>
        <taxon>Bacteria</taxon>
        <taxon>Pseudomonadati</taxon>
        <taxon>Pseudomonadota</taxon>
        <taxon>Gammaproteobacteria</taxon>
        <taxon>Vibrionales</taxon>
        <taxon>Vibrionaceae</taxon>
        <taxon>Vibrio</taxon>
    </lineage>
</organism>
<reference evidence="2 3" key="1">
    <citation type="submission" date="2019-04" db="EMBL/GenBank/DDBJ databases">
        <title>A reverse ecology approach based on a biological definition of microbial populations.</title>
        <authorList>
            <person name="Arevalo P."/>
            <person name="Vaninsberghe D."/>
            <person name="Elsherbini J."/>
            <person name="Gore J."/>
            <person name="Polz M."/>
        </authorList>
    </citation>
    <scope>NUCLEOTIDE SEQUENCE [LARGE SCALE GENOMIC DNA]</scope>
    <source>
        <strain evidence="2 3">10N.261.46.E4</strain>
    </source>
</reference>
<protein>
    <submittedName>
        <fullName evidence="2">Uncharacterized protein</fullName>
    </submittedName>
</protein>
<feature type="transmembrane region" description="Helical" evidence="1">
    <location>
        <begin position="6"/>
        <end position="29"/>
    </location>
</feature>
<keyword evidence="1" id="KW-0472">Membrane</keyword>
<name>A0A4U1Z2A3_9VIBR</name>
<dbReference type="RefSeq" id="WP_136997871.1">
    <property type="nucleotide sequence ID" value="NZ_JBFRJO010000026.1"/>
</dbReference>
<sequence>MKVELLINISTILSGLSTVVIAFLTVFLWRENRLLRKAGSEPKVVAYFEPHPDGTGGLNIAFANVGTGSARDVYIQFKGEESDFANYNLILDCTEKRGPLTLIPQGEKISVLFAIGYRLFEPKSGNGKKPLPPFSVALEWRNLDGKKVFRDEYKLDVSPYGSLPGFVNKPYLLQIVNSIDGVSNSVSRLNKDVTGLASVIEANKLEEPRVQKHKGNSG</sequence>
<comment type="caution">
    <text evidence="2">The sequence shown here is derived from an EMBL/GenBank/DDBJ whole genome shotgun (WGS) entry which is preliminary data.</text>
</comment>
<keyword evidence="1" id="KW-1133">Transmembrane helix</keyword>
<keyword evidence="1" id="KW-0812">Transmembrane</keyword>
<gene>
    <name evidence="2" type="ORF">FCV52_08415</name>
</gene>
<evidence type="ECO:0000313" key="3">
    <source>
        <dbReference type="Proteomes" id="UP000305234"/>
    </source>
</evidence>
<proteinExistence type="predicted"/>
<dbReference type="EMBL" id="SYUW01000022">
    <property type="protein sequence ID" value="TKF26327.1"/>
    <property type="molecule type" value="Genomic_DNA"/>
</dbReference>